<evidence type="ECO:0000259" key="7">
    <source>
        <dbReference type="PROSITE" id="PS50110"/>
    </source>
</evidence>
<feature type="modified residue" description="4-aspartylphosphate" evidence="4">
    <location>
        <position position="585"/>
    </location>
</feature>
<evidence type="ECO:0000313" key="8">
    <source>
        <dbReference type="EMBL" id="MBW6531115.1"/>
    </source>
</evidence>
<keyword evidence="5" id="KW-0812">Transmembrane</keyword>
<dbReference type="CDD" id="cd00082">
    <property type="entry name" value="HisKA"/>
    <property type="match status" value="1"/>
</dbReference>
<proteinExistence type="predicted"/>
<feature type="transmembrane region" description="Helical" evidence="5">
    <location>
        <begin position="248"/>
        <end position="271"/>
    </location>
</feature>
<dbReference type="Gene3D" id="3.30.565.10">
    <property type="entry name" value="Histidine kinase-like ATPase, C-terminal domain"/>
    <property type="match status" value="1"/>
</dbReference>
<dbReference type="SUPFAM" id="SSF47384">
    <property type="entry name" value="Homodimeric domain of signal transducing histidine kinase"/>
    <property type="match status" value="1"/>
</dbReference>
<sequence>MRRSLALLVLAGVIPIVALGGTFGALTLRSEREAVAARGRTDANLAAALVSQTLRSNVAAVEMVAQSPALDGAAPDVARFATLARRILANQQDWHAIVLADAEGRVLFSTAPVGAAATPLAVLDATALRRLRDRGEPQIGTFSIASDGARVFPVAAPVGRAGQVRYVVAALLPAARLERLLRVEPLAPGWTASIITPAGAALMVPRDAAPLIHTDPRPVELWMPVNGARWSIRITAPAQAFLVPVRRAVLLLLAAAALCILLLALLARLLAVELRQQRRRDASELQRQRMETLGRLTGGVAHDFNNLLTPIMISLEQLRRHAGDAASTRHVDVAMAGAERARLLVSRLLAFSRQQQLSPEPVELAGLVDGLMDLIEKSLTPAITMTVAVAAELCAAEADRGQLELAILNLVINARDAMPDGGALRLSVARAEPRHTAGLAAGDYVAITVSDTGSGMDAATVARAVDPFFTTKPIGKGTGLGLSMVDGFASQSGGAFVLESEPGRGTSARIVLPCSAGPAVATPLAAAAGGMSALTILLVDDDLRVRRATAEVLAEAGHAVVEAADVDEALALLATREPVDVVVTDFIMPGRSGAELIEQIRAEWPRVAVLMVTGHVEDDGVLPDGVELLRKPYRGATLLAAVEQTVRQRGS</sequence>
<keyword evidence="5" id="KW-1133">Transmembrane helix</keyword>
<dbReference type="PROSITE" id="PS50110">
    <property type="entry name" value="RESPONSE_REGULATORY"/>
    <property type="match status" value="1"/>
</dbReference>
<evidence type="ECO:0000256" key="4">
    <source>
        <dbReference type="PROSITE-ProRule" id="PRU00169"/>
    </source>
</evidence>
<dbReference type="InterPro" id="IPR036890">
    <property type="entry name" value="HATPase_C_sf"/>
</dbReference>
<dbReference type="Proteomes" id="UP000759103">
    <property type="component" value="Unassembled WGS sequence"/>
</dbReference>
<keyword evidence="5" id="KW-0472">Membrane</keyword>
<keyword evidence="3 4" id="KW-0597">Phosphoprotein</keyword>
<evidence type="ECO:0000256" key="2">
    <source>
        <dbReference type="ARBA" id="ARBA00012438"/>
    </source>
</evidence>
<dbReference type="RefSeq" id="WP_219748499.1">
    <property type="nucleotide sequence ID" value="NZ_JAHXZN010000002.1"/>
</dbReference>
<dbReference type="Gene3D" id="3.40.50.2300">
    <property type="match status" value="1"/>
</dbReference>
<dbReference type="InterPro" id="IPR003594">
    <property type="entry name" value="HATPase_dom"/>
</dbReference>
<gene>
    <name evidence="8" type="ORF">KZ820_10245</name>
</gene>
<dbReference type="EC" id="2.7.13.3" evidence="2"/>
<dbReference type="PRINTS" id="PR00344">
    <property type="entry name" value="BCTRLSENSOR"/>
</dbReference>
<protein>
    <recommendedName>
        <fullName evidence="2">histidine kinase</fullName>
        <ecNumber evidence="2">2.7.13.3</ecNumber>
    </recommendedName>
</protein>
<dbReference type="PROSITE" id="PS50109">
    <property type="entry name" value="HIS_KIN"/>
    <property type="match status" value="1"/>
</dbReference>
<dbReference type="Gene3D" id="3.30.450.20">
    <property type="entry name" value="PAS domain"/>
    <property type="match status" value="1"/>
</dbReference>
<dbReference type="InterPro" id="IPR003661">
    <property type="entry name" value="HisK_dim/P_dom"/>
</dbReference>
<feature type="domain" description="Histidine kinase" evidence="6">
    <location>
        <begin position="299"/>
        <end position="516"/>
    </location>
</feature>
<evidence type="ECO:0000256" key="5">
    <source>
        <dbReference type="SAM" id="Phobius"/>
    </source>
</evidence>
<dbReference type="SMART" id="SM00388">
    <property type="entry name" value="HisKA"/>
    <property type="match status" value="1"/>
</dbReference>
<name>A0ABS7BNE2_9SPHN</name>
<evidence type="ECO:0000256" key="3">
    <source>
        <dbReference type="ARBA" id="ARBA00022553"/>
    </source>
</evidence>
<dbReference type="SUPFAM" id="SSF55874">
    <property type="entry name" value="ATPase domain of HSP90 chaperone/DNA topoisomerase II/histidine kinase"/>
    <property type="match status" value="1"/>
</dbReference>
<evidence type="ECO:0000256" key="1">
    <source>
        <dbReference type="ARBA" id="ARBA00000085"/>
    </source>
</evidence>
<comment type="catalytic activity">
    <reaction evidence="1">
        <text>ATP + protein L-histidine = ADP + protein N-phospho-L-histidine.</text>
        <dbReference type="EC" id="2.7.13.3"/>
    </reaction>
</comment>
<dbReference type="InterPro" id="IPR001789">
    <property type="entry name" value="Sig_transdc_resp-reg_receiver"/>
</dbReference>
<dbReference type="CDD" id="cd18773">
    <property type="entry name" value="PDC1_HK_sensor"/>
    <property type="match status" value="1"/>
</dbReference>
<dbReference type="Pfam" id="PF00512">
    <property type="entry name" value="HisKA"/>
    <property type="match status" value="1"/>
</dbReference>
<dbReference type="InterPro" id="IPR005467">
    <property type="entry name" value="His_kinase_dom"/>
</dbReference>
<comment type="caution">
    <text evidence="8">The sequence shown here is derived from an EMBL/GenBank/DDBJ whole genome shotgun (WGS) entry which is preliminary data.</text>
</comment>
<dbReference type="SUPFAM" id="SSF52172">
    <property type="entry name" value="CheY-like"/>
    <property type="match status" value="1"/>
</dbReference>
<dbReference type="InterPro" id="IPR004358">
    <property type="entry name" value="Sig_transdc_His_kin-like_C"/>
</dbReference>
<dbReference type="InterPro" id="IPR011006">
    <property type="entry name" value="CheY-like_superfamily"/>
</dbReference>
<evidence type="ECO:0000313" key="9">
    <source>
        <dbReference type="Proteomes" id="UP000759103"/>
    </source>
</evidence>
<keyword evidence="9" id="KW-1185">Reference proteome</keyword>
<feature type="domain" description="Response regulatory" evidence="7">
    <location>
        <begin position="535"/>
        <end position="646"/>
    </location>
</feature>
<dbReference type="InterPro" id="IPR036097">
    <property type="entry name" value="HisK_dim/P_sf"/>
</dbReference>
<evidence type="ECO:0000259" key="6">
    <source>
        <dbReference type="PROSITE" id="PS50109"/>
    </source>
</evidence>
<dbReference type="EMBL" id="JAHXZN010000002">
    <property type="protein sequence ID" value="MBW6531115.1"/>
    <property type="molecule type" value="Genomic_DNA"/>
</dbReference>
<reference evidence="8 9" key="1">
    <citation type="submission" date="2021-07" db="EMBL/GenBank/DDBJ databases">
        <title>Sphingomonas sp.</title>
        <authorList>
            <person name="Feng G."/>
            <person name="Li J."/>
            <person name="Pan M."/>
        </authorList>
    </citation>
    <scope>NUCLEOTIDE SEQUENCE [LARGE SCALE GENOMIC DNA]</scope>
    <source>
        <strain evidence="8 9">RRHST34</strain>
    </source>
</reference>
<dbReference type="Pfam" id="PF02518">
    <property type="entry name" value="HATPase_c"/>
    <property type="match status" value="1"/>
</dbReference>
<dbReference type="SMART" id="SM00387">
    <property type="entry name" value="HATPase_c"/>
    <property type="match status" value="1"/>
</dbReference>
<organism evidence="8 9">
    <name type="scientific">Sphingomonas citri</name>
    <dbReference type="NCBI Taxonomy" id="2862499"/>
    <lineage>
        <taxon>Bacteria</taxon>
        <taxon>Pseudomonadati</taxon>
        <taxon>Pseudomonadota</taxon>
        <taxon>Alphaproteobacteria</taxon>
        <taxon>Sphingomonadales</taxon>
        <taxon>Sphingomonadaceae</taxon>
        <taxon>Sphingomonas</taxon>
    </lineage>
</organism>
<dbReference type="Gene3D" id="1.10.287.130">
    <property type="match status" value="1"/>
</dbReference>
<dbReference type="SMART" id="SM00448">
    <property type="entry name" value="REC"/>
    <property type="match status" value="1"/>
</dbReference>
<accession>A0ABS7BNE2</accession>
<dbReference type="Pfam" id="PF00072">
    <property type="entry name" value="Response_reg"/>
    <property type="match status" value="1"/>
</dbReference>
<dbReference type="PANTHER" id="PTHR43065">
    <property type="entry name" value="SENSOR HISTIDINE KINASE"/>
    <property type="match status" value="1"/>
</dbReference>
<dbReference type="PANTHER" id="PTHR43065:SF49">
    <property type="entry name" value="HISTIDINE KINASE"/>
    <property type="match status" value="1"/>
</dbReference>